<proteinExistence type="predicted"/>
<name>A0A922NK43_9PLEO</name>
<dbReference type="AlphaFoldDB" id="A0A922NK43"/>
<reference evidence="2" key="1">
    <citation type="journal article" date="2022" name="Microb. Genom.">
        <title>A global pangenome for the wheat fungal pathogen Pyrenophora tritici-repentis and prediction of effector protein structural homology.</title>
        <authorList>
            <person name="Moolhuijzen P.M."/>
            <person name="See P.T."/>
            <person name="Shi G."/>
            <person name="Powell H.R."/>
            <person name="Cockram J."/>
            <person name="Jorgensen L.N."/>
            <person name="Benslimane H."/>
            <person name="Strelkov S.E."/>
            <person name="Turner J."/>
            <person name="Liu Z."/>
            <person name="Moffat C.S."/>
        </authorList>
    </citation>
    <scope>NUCLEOTIDE SEQUENCE [LARGE SCALE GENOMIC DNA]</scope>
</reference>
<dbReference type="EMBL" id="NRDI02000002">
    <property type="protein sequence ID" value="KAI1519334.1"/>
    <property type="molecule type" value="Genomic_DNA"/>
</dbReference>
<organism evidence="1 2">
    <name type="scientific">Pyrenophora tritici-repentis</name>
    <dbReference type="NCBI Taxonomy" id="45151"/>
    <lineage>
        <taxon>Eukaryota</taxon>
        <taxon>Fungi</taxon>
        <taxon>Dikarya</taxon>
        <taxon>Ascomycota</taxon>
        <taxon>Pezizomycotina</taxon>
        <taxon>Dothideomycetes</taxon>
        <taxon>Pleosporomycetidae</taxon>
        <taxon>Pleosporales</taxon>
        <taxon>Pleosporineae</taxon>
        <taxon>Pleosporaceae</taxon>
        <taxon>Pyrenophora</taxon>
    </lineage>
</organism>
<dbReference type="Proteomes" id="UP000249757">
    <property type="component" value="Unassembled WGS sequence"/>
</dbReference>
<sequence>MQVEDEMWKFVLPVRVLALALARCVIPSRSLLVLEALGARICPTPSTPNLPIPAAIAKHGSSVVHMGEASCARLHSYSLRGADDFVPQQPLINSNQVKIHTYPVPRPNADPTAPARRLPM</sequence>
<protein>
    <submittedName>
        <fullName evidence="1">Uncharacterized protein</fullName>
    </submittedName>
</protein>
<evidence type="ECO:0000313" key="2">
    <source>
        <dbReference type="Proteomes" id="UP000249757"/>
    </source>
</evidence>
<keyword evidence="2" id="KW-1185">Reference proteome</keyword>
<evidence type="ECO:0000313" key="1">
    <source>
        <dbReference type="EMBL" id="KAI1519334.1"/>
    </source>
</evidence>
<gene>
    <name evidence="1" type="ORF">Ptr86124_002462</name>
</gene>
<comment type="caution">
    <text evidence="1">The sequence shown here is derived from an EMBL/GenBank/DDBJ whole genome shotgun (WGS) entry which is preliminary data.</text>
</comment>
<accession>A0A922NK43</accession>